<dbReference type="GO" id="GO:0008237">
    <property type="term" value="F:metallopeptidase activity"/>
    <property type="evidence" value="ECO:0007669"/>
    <property type="project" value="InterPro"/>
</dbReference>
<keyword evidence="5" id="KW-1185">Reference proteome</keyword>
<feature type="domain" description="Peptidase M12B propeptide" evidence="3">
    <location>
        <begin position="54"/>
        <end position="155"/>
    </location>
</feature>
<protein>
    <submittedName>
        <fullName evidence="4">ADAM metallopeptidase with thrombospondin type 1 motif 2</fullName>
    </submittedName>
</protein>
<evidence type="ECO:0000313" key="5">
    <source>
        <dbReference type="Proteomes" id="UP000550707"/>
    </source>
</evidence>
<proteinExistence type="predicted"/>
<feature type="chain" id="PRO_5029725957" evidence="2">
    <location>
        <begin position="34"/>
        <end position="450"/>
    </location>
</feature>
<dbReference type="InterPro" id="IPR013275">
    <property type="entry name" value="Pept_M12B_ADAM-TS2"/>
</dbReference>
<dbReference type="Pfam" id="PF01562">
    <property type="entry name" value="Pep_M12B_propep"/>
    <property type="match status" value="1"/>
</dbReference>
<dbReference type="EMBL" id="JACASF010000004">
    <property type="protein sequence ID" value="KAF6478947.1"/>
    <property type="molecule type" value="Genomic_DNA"/>
</dbReference>
<dbReference type="InterPro" id="IPR024079">
    <property type="entry name" value="MetalloPept_cat_dom_sf"/>
</dbReference>
<evidence type="ECO:0000256" key="2">
    <source>
        <dbReference type="SAM" id="SignalP"/>
    </source>
</evidence>
<keyword evidence="1" id="KW-1015">Disulfide bond</keyword>
<accession>A0A7J8I311</accession>
<dbReference type="Proteomes" id="UP000550707">
    <property type="component" value="Unassembled WGS sequence"/>
</dbReference>
<dbReference type="PRINTS" id="PR01859">
    <property type="entry name" value="ADAMTS2"/>
</dbReference>
<keyword evidence="2" id="KW-0732">Signal</keyword>
<comment type="caution">
    <text evidence="4">The sequence shown here is derived from an EMBL/GenBank/DDBJ whole genome shotgun (WGS) entry which is preliminary data.</text>
</comment>
<evidence type="ECO:0000313" key="4">
    <source>
        <dbReference type="EMBL" id="KAF6478947.1"/>
    </source>
</evidence>
<dbReference type="InterPro" id="IPR002870">
    <property type="entry name" value="Peptidase_M12B_N"/>
</dbReference>
<dbReference type="AlphaFoldDB" id="A0A7J8I311"/>
<organism evidence="4 5">
    <name type="scientific">Molossus molossus</name>
    <name type="common">Pallas' mastiff bat</name>
    <name type="synonym">Vespertilio molossus</name>
    <dbReference type="NCBI Taxonomy" id="27622"/>
    <lineage>
        <taxon>Eukaryota</taxon>
        <taxon>Metazoa</taxon>
        <taxon>Chordata</taxon>
        <taxon>Craniata</taxon>
        <taxon>Vertebrata</taxon>
        <taxon>Euteleostomi</taxon>
        <taxon>Mammalia</taxon>
        <taxon>Eutheria</taxon>
        <taxon>Laurasiatheria</taxon>
        <taxon>Chiroptera</taxon>
        <taxon>Yangochiroptera</taxon>
        <taxon>Molossidae</taxon>
        <taxon>Molossus</taxon>
    </lineage>
</organism>
<evidence type="ECO:0000256" key="1">
    <source>
        <dbReference type="ARBA" id="ARBA00023157"/>
    </source>
</evidence>
<dbReference type="Gene3D" id="3.40.390.10">
    <property type="entry name" value="Collagenase (Catalytic Domain)"/>
    <property type="match status" value="1"/>
</dbReference>
<name>A0A7J8I311_MOLMO</name>
<feature type="signal peptide" evidence="2">
    <location>
        <begin position="1"/>
        <end position="33"/>
    </location>
</feature>
<dbReference type="GO" id="GO:0008270">
    <property type="term" value="F:zinc ion binding"/>
    <property type="evidence" value="ECO:0007669"/>
    <property type="project" value="InterPro"/>
</dbReference>
<sequence>MDLPAPDGRLLSLTLLLLLLLLLLPLSPLPAAAWLATSVPPGGPLGHGAERVLAVPVRTDARGRLVSRVVSVTTAQAGVRARRAAPVQSSGFPEGSEDPDRRLFYNVTVFGRDLHLRLKPNPRLVAPGATVEWQGESGATRVEPLLGTCLYTGYVAGQTKGSSVALSNCDGLAGLIRMEEEEFFIEPLEKGLAAKEAEQGRVHVVYRRPSNPMLPYLGGALDTGDSQDSLDSLSRTLGILEERVNSSRHRARRHAADDDYNIEVLLGVDDSVVQFHGKEHVQKYLLTLMNIVNEIYHDESLGAHINVVLVRIILLSYGKSMSLIEIGNPSQSLENVCRWAYLQQKPDTGHDEYHDHAIFLTRQDFGPSGMQDISPFSPTDSSNSLLPAQFPALLSMSIVHKYMKISSVVYLSPTAPIVGIVSLYPISTSLGLPHSSVCYVPYIPQISEII</sequence>
<dbReference type="SUPFAM" id="SSF55486">
    <property type="entry name" value="Metalloproteases ('zincins'), catalytic domain"/>
    <property type="match status" value="1"/>
</dbReference>
<evidence type="ECO:0000259" key="3">
    <source>
        <dbReference type="Pfam" id="PF01562"/>
    </source>
</evidence>
<gene>
    <name evidence="4" type="ORF">HJG59_000320</name>
</gene>
<dbReference type="PANTHER" id="PTHR11905:SF256">
    <property type="entry name" value="PEPTIDASE M12B DOMAIN-CONTAINING PROTEIN"/>
    <property type="match status" value="1"/>
</dbReference>
<reference evidence="4 5" key="1">
    <citation type="journal article" date="2020" name="Nature">
        <title>Six reference-quality genomes reveal evolution of bat adaptations.</title>
        <authorList>
            <person name="Jebb D."/>
            <person name="Huang Z."/>
            <person name="Pippel M."/>
            <person name="Hughes G.M."/>
            <person name="Lavrichenko K."/>
            <person name="Devanna P."/>
            <person name="Winkler S."/>
            <person name="Jermiin L.S."/>
            <person name="Skirmuntt E.C."/>
            <person name="Katzourakis A."/>
            <person name="Burkitt-Gray L."/>
            <person name="Ray D.A."/>
            <person name="Sullivan K.A.M."/>
            <person name="Roscito J.G."/>
            <person name="Kirilenko B.M."/>
            <person name="Davalos L.M."/>
            <person name="Corthals A.P."/>
            <person name="Power M.L."/>
            <person name="Jones G."/>
            <person name="Ransome R.D."/>
            <person name="Dechmann D.K.N."/>
            <person name="Locatelli A.G."/>
            <person name="Puechmaille S.J."/>
            <person name="Fedrigo O."/>
            <person name="Jarvis E.D."/>
            <person name="Hiller M."/>
            <person name="Vernes S.C."/>
            <person name="Myers E.W."/>
            <person name="Teeling E.C."/>
        </authorList>
    </citation>
    <scope>NUCLEOTIDE SEQUENCE [LARGE SCALE GENOMIC DNA]</scope>
    <source>
        <strain evidence="4">MMolMol1</strain>
        <tissue evidence="4">Muscle</tissue>
    </source>
</reference>
<dbReference type="PANTHER" id="PTHR11905">
    <property type="entry name" value="ADAM A DISINTEGRIN AND METALLOPROTEASE DOMAIN"/>
    <property type="match status" value="1"/>
</dbReference>